<comment type="caution">
    <text evidence="2">The sequence shown here is derived from an EMBL/GenBank/DDBJ whole genome shotgun (WGS) entry which is preliminary data.</text>
</comment>
<proteinExistence type="predicted"/>
<dbReference type="EMBL" id="JBGFUD010003828">
    <property type="protein sequence ID" value="MFH4979080.1"/>
    <property type="molecule type" value="Genomic_DNA"/>
</dbReference>
<gene>
    <name evidence="2" type="ORF">AB6A40_005789</name>
</gene>
<evidence type="ECO:0000256" key="1">
    <source>
        <dbReference type="SAM" id="SignalP"/>
    </source>
</evidence>
<protein>
    <submittedName>
        <fullName evidence="2">Uncharacterized protein</fullName>
    </submittedName>
</protein>
<organism evidence="2 3">
    <name type="scientific">Gnathostoma spinigerum</name>
    <dbReference type="NCBI Taxonomy" id="75299"/>
    <lineage>
        <taxon>Eukaryota</taxon>
        <taxon>Metazoa</taxon>
        <taxon>Ecdysozoa</taxon>
        <taxon>Nematoda</taxon>
        <taxon>Chromadorea</taxon>
        <taxon>Rhabditida</taxon>
        <taxon>Spirurina</taxon>
        <taxon>Gnathostomatomorpha</taxon>
        <taxon>Gnathostomatoidea</taxon>
        <taxon>Gnathostomatidae</taxon>
        <taxon>Gnathostoma</taxon>
    </lineage>
</organism>
<feature type="signal peptide" evidence="1">
    <location>
        <begin position="1"/>
        <end position="22"/>
    </location>
</feature>
<dbReference type="Proteomes" id="UP001608902">
    <property type="component" value="Unassembled WGS sequence"/>
</dbReference>
<keyword evidence="3" id="KW-1185">Reference proteome</keyword>
<sequence length="70" mass="7374">MMPVYRIAAAFFISNLIEVMLAACPTGYTPLANGIPCVSDMGCSMQGAPDYKCIQTTCCKPSSGMSLSIT</sequence>
<name>A0ABD6ES53_9BILA</name>
<reference evidence="2 3" key="1">
    <citation type="submission" date="2024-08" db="EMBL/GenBank/DDBJ databases">
        <title>Gnathostoma spinigerum genome.</title>
        <authorList>
            <person name="Gonzalez-Bertolin B."/>
            <person name="Monzon S."/>
            <person name="Zaballos A."/>
            <person name="Jimenez P."/>
            <person name="Dekumyoy P."/>
            <person name="Varona S."/>
            <person name="Cuesta I."/>
            <person name="Sumanam S."/>
            <person name="Adisakwattana P."/>
            <person name="Gasser R.B."/>
            <person name="Hernandez-Gonzalez A."/>
            <person name="Young N.D."/>
            <person name="Perteguer M.J."/>
        </authorList>
    </citation>
    <scope>NUCLEOTIDE SEQUENCE [LARGE SCALE GENOMIC DNA]</scope>
    <source>
        <strain evidence="2">AL3</strain>
        <tissue evidence="2">Liver</tissue>
    </source>
</reference>
<feature type="chain" id="PRO_5044858470" evidence="1">
    <location>
        <begin position="23"/>
        <end position="70"/>
    </location>
</feature>
<evidence type="ECO:0000313" key="2">
    <source>
        <dbReference type="EMBL" id="MFH4979080.1"/>
    </source>
</evidence>
<accession>A0ABD6ES53</accession>
<dbReference type="AlphaFoldDB" id="A0ABD6ES53"/>
<evidence type="ECO:0000313" key="3">
    <source>
        <dbReference type="Proteomes" id="UP001608902"/>
    </source>
</evidence>
<keyword evidence="1" id="KW-0732">Signal</keyword>